<protein>
    <submittedName>
        <fullName evidence="2">Uncharacterized protein</fullName>
    </submittedName>
</protein>
<dbReference type="RefSeq" id="WP_135247775.1">
    <property type="nucleotide sequence ID" value="NZ_SMLK01000001.1"/>
</dbReference>
<evidence type="ECO:0000313" key="2">
    <source>
        <dbReference type="EMBL" id="TFZ07837.1"/>
    </source>
</evidence>
<keyword evidence="1" id="KW-0812">Transmembrane</keyword>
<reference evidence="2 3" key="1">
    <citation type="submission" date="2019-03" db="EMBL/GenBank/DDBJ databases">
        <title>Ramlibacter sp. 18x22-1, whole genome shotgun sequence.</title>
        <authorList>
            <person name="Zhang X."/>
            <person name="Feng G."/>
            <person name="Zhu H."/>
        </authorList>
    </citation>
    <scope>NUCLEOTIDE SEQUENCE [LARGE SCALE GENOMIC DNA]</scope>
    <source>
        <strain evidence="2 3">18x22-1</strain>
    </source>
</reference>
<evidence type="ECO:0000313" key="3">
    <source>
        <dbReference type="Proteomes" id="UP000297839"/>
    </source>
</evidence>
<keyword evidence="1" id="KW-1133">Transmembrane helix</keyword>
<dbReference type="Proteomes" id="UP000297839">
    <property type="component" value="Unassembled WGS sequence"/>
</dbReference>
<keyword evidence="3" id="KW-1185">Reference proteome</keyword>
<sequence>MLSRKLMGIAWPAFLAACLLQLLVFALVDPLELRWFGRELEWSRQAVYAMAFFVFWGAAMLSSALTVLLGRE</sequence>
<feature type="transmembrane region" description="Helical" evidence="1">
    <location>
        <begin position="46"/>
        <end position="69"/>
    </location>
</feature>
<keyword evidence="1" id="KW-0472">Membrane</keyword>
<name>A0A4Z0C823_9BURK</name>
<comment type="caution">
    <text evidence="2">The sequence shown here is derived from an EMBL/GenBank/DDBJ whole genome shotgun (WGS) entry which is preliminary data.</text>
</comment>
<dbReference type="OrthoDB" id="6197657at2"/>
<dbReference type="PROSITE" id="PS51257">
    <property type="entry name" value="PROKAR_LIPOPROTEIN"/>
    <property type="match status" value="1"/>
</dbReference>
<proteinExistence type="predicted"/>
<organism evidence="2 3">
    <name type="scientific">Ramlibacter humi</name>
    <dbReference type="NCBI Taxonomy" id="2530451"/>
    <lineage>
        <taxon>Bacteria</taxon>
        <taxon>Pseudomonadati</taxon>
        <taxon>Pseudomonadota</taxon>
        <taxon>Betaproteobacteria</taxon>
        <taxon>Burkholderiales</taxon>
        <taxon>Comamonadaceae</taxon>
        <taxon>Ramlibacter</taxon>
    </lineage>
</organism>
<evidence type="ECO:0000256" key="1">
    <source>
        <dbReference type="SAM" id="Phobius"/>
    </source>
</evidence>
<accession>A0A4Z0C823</accession>
<dbReference type="EMBL" id="SMLK01000001">
    <property type="protein sequence ID" value="TFZ07837.1"/>
    <property type="molecule type" value="Genomic_DNA"/>
</dbReference>
<dbReference type="AlphaFoldDB" id="A0A4Z0C823"/>
<gene>
    <name evidence="2" type="ORF">EZ216_01340</name>
</gene>